<reference evidence="2" key="2">
    <citation type="submission" date="2020-09" db="EMBL/GenBank/DDBJ databases">
        <authorList>
            <person name="Kikuchi T."/>
        </authorList>
    </citation>
    <scope>NUCLEOTIDE SEQUENCE</scope>
    <source>
        <strain evidence="2">Ka4C1</strain>
    </source>
</reference>
<dbReference type="WBParaSite" id="BXY_0520800.1">
    <property type="protein sequence ID" value="BXY_0520800.1"/>
    <property type="gene ID" value="BXY_0520800"/>
</dbReference>
<keyword evidence="1" id="KW-1133">Transmembrane helix</keyword>
<feature type="transmembrane region" description="Helical" evidence="1">
    <location>
        <begin position="197"/>
        <end position="216"/>
    </location>
</feature>
<sequence>MNVSEMVENDRLFVAIREIHFVYELVLATVSFSLNGIVVYLALTMKNQTTRNYCRILLMSVLGDILYTAMNLVTMMIVEIRAGKMYFITTGPFIHSAYPYNMLMCALWLTGMYVTIMTIMVQFVYRYNALCKSGLSATRFVFTYCLGMTWCIGQGFAAFLCFEPANEADTRTLQGHPLYSFNTPTFVTGDTENLGPIVHFASSQLSVVVLYVIIIYTGRKIHKVLHSGDLSMSKSTKEAQKKLNKVMALQATYPGVIVGLPVVVATVMAQLKMDAAWTGMYLVTSVSTIPVINAITVLLVIPSFRKRIGVGSKSMGSVLTTNATDLKSETTTVH</sequence>
<evidence type="ECO:0000313" key="2">
    <source>
        <dbReference type="EMBL" id="CAD5233504.1"/>
    </source>
</evidence>
<evidence type="ECO:0000313" key="5">
    <source>
        <dbReference type="WBParaSite" id="BXY_0520800.1"/>
    </source>
</evidence>
<reference evidence="5" key="1">
    <citation type="submission" date="2016-11" db="UniProtKB">
        <authorList>
            <consortium name="WormBaseParasite"/>
        </authorList>
    </citation>
    <scope>IDENTIFICATION</scope>
</reference>
<evidence type="ECO:0000313" key="4">
    <source>
        <dbReference type="Proteomes" id="UP000659654"/>
    </source>
</evidence>
<dbReference type="Proteomes" id="UP000659654">
    <property type="component" value="Unassembled WGS sequence"/>
</dbReference>
<accession>A0A1I7RWU5</accession>
<organism evidence="3 5">
    <name type="scientific">Bursaphelenchus xylophilus</name>
    <name type="common">Pinewood nematode worm</name>
    <name type="synonym">Aphelenchoides xylophilus</name>
    <dbReference type="NCBI Taxonomy" id="6326"/>
    <lineage>
        <taxon>Eukaryota</taxon>
        <taxon>Metazoa</taxon>
        <taxon>Ecdysozoa</taxon>
        <taxon>Nematoda</taxon>
        <taxon>Chromadorea</taxon>
        <taxon>Rhabditida</taxon>
        <taxon>Tylenchina</taxon>
        <taxon>Tylenchomorpha</taxon>
        <taxon>Aphelenchoidea</taxon>
        <taxon>Aphelenchoididae</taxon>
        <taxon>Bursaphelenchus</taxon>
    </lineage>
</organism>
<dbReference type="SUPFAM" id="SSF81321">
    <property type="entry name" value="Family A G protein-coupled receptor-like"/>
    <property type="match status" value="1"/>
</dbReference>
<keyword evidence="1" id="KW-0472">Membrane</keyword>
<dbReference type="SMR" id="A0A1I7RWU5"/>
<evidence type="ECO:0000313" key="3">
    <source>
        <dbReference type="Proteomes" id="UP000095284"/>
    </source>
</evidence>
<protein>
    <submittedName>
        <fullName evidence="2">(pine wood nematode) hypothetical protein</fullName>
    </submittedName>
</protein>
<keyword evidence="1" id="KW-0812">Transmembrane</keyword>
<evidence type="ECO:0000256" key="1">
    <source>
        <dbReference type="SAM" id="Phobius"/>
    </source>
</evidence>
<feature type="transmembrane region" description="Helical" evidence="1">
    <location>
        <begin position="56"/>
        <end position="78"/>
    </location>
</feature>
<feature type="transmembrane region" description="Helical" evidence="1">
    <location>
        <begin position="277"/>
        <end position="301"/>
    </location>
</feature>
<dbReference type="PANTHER" id="PTHR22943:SF248">
    <property type="entry name" value="SEVEN TM RECEPTOR"/>
    <property type="match status" value="1"/>
</dbReference>
<feature type="transmembrane region" description="Helical" evidence="1">
    <location>
        <begin position="98"/>
        <end position="125"/>
    </location>
</feature>
<dbReference type="Pfam" id="PF10317">
    <property type="entry name" value="7TM_GPCR_Srd"/>
    <property type="match status" value="1"/>
</dbReference>
<dbReference type="Proteomes" id="UP000095284">
    <property type="component" value="Unplaced"/>
</dbReference>
<keyword evidence="4" id="KW-1185">Reference proteome</keyword>
<feature type="transmembrane region" description="Helical" evidence="1">
    <location>
        <begin position="137"/>
        <end position="160"/>
    </location>
</feature>
<feature type="transmembrane region" description="Helical" evidence="1">
    <location>
        <begin position="251"/>
        <end position="271"/>
    </location>
</feature>
<dbReference type="InterPro" id="IPR019421">
    <property type="entry name" value="7TM_GPCR_serpentine_rcpt_Srd"/>
</dbReference>
<gene>
    <name evidence="2" type="ORF">BXYJ_LOCUS13595</name>
</gene>
<dbReference type="PANTHER" id="PTHR22943">
    <property type="entry name" value="7-TRANSMEMBRANE DOMAIN RECEPTOR C.ELEGANS"/>
    <property type="match status" value="1"/>
</dbReference>
<dbReference type="AlphaFoldDB" id="A0A1I7RWU5"/>
<feature type="transmembrane region" description="Helical" evidence="1">
    <location>
        <begin position="20"/>
        <end position="44"/>
    </location>
</feature>
<dbReference type="Proteomes" id="UP000582659">
    <property type="component" value="Unassembled WGS sequence"/>
</dbReference>
<proteinExistence type="predicted"/>
<name>A0A1I7RWU5_BURXY</name>
<dbReference type="EMBL" id="CAJFDI010000006">
    <property type="protein sequence ID" value="CAD5233504.1"/>
    <property type="molecule type" value="Genomic_DNA"/>
</dbReference>
<dbReference type="EMBL" id="CAJFCV020000006">
    <property type="protein sequence ID" value="CAG9128705.1"/>
    <property type="molecule type" value="Genomic_DNA"/>
</dbReference>